<keyword evidence="4" id="KW-1185">Reference proteome</keyword>
<feature type="transmembrane region" description="Helical" evidence="1">
    <location>
        <begin position="203"/>
        <end position="223"/>
    </location>
</feature>
<reference evidence="3" key="1">
    <citation type="submission" date="2022-11" db="EMBL/GenBank/DDBJ databases">
        <authorList>
            <person name="Kikuchi T."/>
        </authorList>
    </citation>
    <scope>NUCLEOTIDE SEQUENCE</scope>
    <source>
        <strain evidence="3">PS1010</strain>
    </source>
</reference>
<feature type="transmembrane region" description="Helical" evidence="1">
    <location>
        <begin position="86"/>
        <end position="103"/>
    </location>
</feature>
<feature type="transmembrane region" description="Helical" evidence="1">
    <location>
        <begin position="235"/>
        <end position="256"/>
    </location>
</feature>
<feature type="chain" id="PRO_5040366027" description="7TM GPCR serpentine receptor class x (Srx) domain-containing protein" evidence="2">
    <location>
        <begin position="17"/>
        <end position="295"/>
    </location>
</feature>
<dbReference type="EMBL" id="CANHGI010000002">
    <property type="protein sequence ID" value="CAI5442893.1"/>
    <property type="molecule type" value="Genomic_DNA"/>
</dbReference>
<feature type="signal peptide" evidence="2">
    <location>
        <begin position="1"/>
        <end position="16"/>
    </location>
</feature>
<feature type="transmembrane region" description="Helical" evidence="1">
    <location>
        <begin position="123"/>
        <end position="142"/>
    </location>
</feature>
<gene>
    <name evidence="3" type="ORF">CAMP_LOCUS5530</name>
</gene>
<proteinExistence type="predicted"/>
<keyword evidence="1" id="KW-1133">Transmembrane helix</keyword>
<evidence type="ECO:0000256" key="2">
    <source>
        <dbReference type="SAM" id="SignalP"/>
    </source>
</evidence>
<accession>A0A9P1IDJ6</accession>
<dbReference type="Proteomes" id="UP001152747">
    <property type="component" value="Unassembled WGS sequence"/>
</dbReference>
<protein>
    <recommendedName>
        <fullName evidence="5">7TM GPCR serpentine receptor class x (Srx) domain-containing protein</fullName>
    </recommendedName>
</protein>
<comment type="caution">
    <text evidence="3">The sequence shown here is derived from an EMBL/GenBank/DDBJ whole genome shotgun (WGS) entry which is preliminary data.</text>
</comment>
<keyword evidence="1" id="KW-0472">Membrane</keyword>
<evidence type="ECO:0000256" key="1">
    <source>
        <dbReference type="SAM" id="Phobius"/>
    </source>
</evidence>
<feature type="transmembrane region" description="Helical" evidence="1">
    <location>
        <begin position="43"/>
        <end position="65"/>
    </location>
</feature>
<organism evidence="3 4">
    <name type="scientific">Caenorhabditis angaria</name>
    <dbReference type="NCBI Taxonomy" id="860376"/>
    <lineage>
        <taxon>Eukaryota</taxon>
        <taxon>Metazoa</taxon>
        <taxon>Ecdysozoa</taxon>
        <taxon>Nematoda</taxon>
        <taxon>Chromadorea</taxon>
        <taxon>Rhabditida</taxon>
        <taxon>Rhabditina</taxon>
        <taxon>Rhabditomorpha</taxon>
        <taxon>Rhabditoidea</taxon>
        <taxon>Rhabditidae</taxon>
        <taxon>Peloderinae</taxon>
        <taxon>Caenorhabditis</taxon>
    </lineage>
</organism>
<evidence type="ECO:0008006" key="5">
    <source>
        <dbReference type="Google" id="ProtNLM"/>
    </source>
</evidence>
<sequence>MCYILLLATFLATTFMCFLDHGNYFEVGSCRDSTLPTNMLHHLAEIFVIFLHVFVNLTTTLNCFLDNGTYFEFENCRNPKLPGLMVHHLTEILVVLLHVFVNFNRLSIMLHPQDLELTKKSTFIYLILFIFSLFIAITYVLFNQDIVTQKIAFLFILSSNFLDLFLEIKLKKLSKKVFQETRGTINLLGRFEIYTSQKIIKSFISASISGISLKFIALTLAFLQNADFLGIEKEHYFLLINLLWNIDATFFPWCFLVEDQGVLKILGFAKKESTSVVNLVENQNDYFNNLKIAWA</sequence>
<dbReference type="AlphaFoldDB" id="A0A9P1IDJ6"/>
<keyword evidence="2" id="KW-0732">Signal</keyword>
<keyword evidence="1" id="KW-0812">Transmembrane</keyword>
<evidence type="ECO:0000313" key="3">
    <source>
        <dbReference type="EMBL" id="CAI5442893.1"/>
    </source>
</evidence>
<name>A0A9P1IDJ6_9PELO</name>
<evidence type="ECO:0000313" key="4">
    <source>
        <dbReference type="Proteomes" id="UP001152747"/>
    </source>
</evidence>